<evidence type="ECO:0000313" key="6">
    <source>
        <dbReference type="Proteomes" id="UP001500483"/>
    </source>
</evidence>
<comment type="caution">
    <text evidence="5">The sequence shown here is derived from an EMBL/GenBank/DDBJ whole genome shotgun (WGS) entry which is preliminary data.</text>
</comment>
<dbReference type="PANTHER" id="PTHR37042:SF4">
    <property type="entry name" value="OUTER MEMBRANE PROTEIN RV1973"/>
    <property type="match status" value="1"/>
</dbReference>
<keyword evidence="2 4" id="KW-0472">Membrane</keyword>
<dbReference type="PANTHER" id="PTHR37042">
    <property type="entry name" value="OUTER MEMBRANE PROTEIN RV1973"/>
    <property type="match status" value="1"/>
</dbReference>
<comment type="subcellular location">
    <subcellularLocation>
        <location evidence="1">Membrane</location>
    </subcellularLocation>
</comment>
<feature type="compositionally biased region" description="Polar residues" evidence="3">
    <location>
        <begin position="19"/>
        <end position="29"/>
    </location>
</feature>
<sequence>MPHPRRPGSTSRRRVAGQRNRTGSQNSGSRIGLNRPEEATPAGAESSDVDGSTSGARESAAEAGRDAAGDRAAAVEQDGADDQASGADDQASGAADQASGAADEESGAAGEETARSASATAASEGEPAGTGDALEPDASGKAGSDGTEQRFHAVADLPADDRTGTEPADPSGAAEPGADQPADERGSADAERSGNTGFVAALLAVTVVLAGLATWFGVEAYGAFYGNRALADQAGTSEVNGQITDGVEKIFSYDFADTGKTERAAKDLLVGRAVGEYEQLFTTVKQQAPIQKLVVTTTVKASSVTRLEGDRAEVLLFVDQNATRTDIGGEPSVGPAQVVISAERHGDQWKIANISQH</sequence>
<name>A0ABP6S139_9PSEU</name>
<feature type="compositionally biased region" description="Low complexity" evidence="3">
    <location>
        <begin position="70"/>
        <end position="131"/>
    </location>
</feature>
<proteinExistence type="predicted"/>
<dbReference type="EMBL" id="BAAAYK010000038">
    <property type="protein sequence ID" value="GAA3365276.1"/>
    <property type="molecule type" value="Genomic_DNA"/>
</dbReference>
<evidence type="ECO:0008006" key="7">
    <source>
        <dbReference type="Google" id="ProtNLM"/>
    </source>
</evidence>
<evidence type="ECO:0000256" key="3">
    <source>
        <dbReference type="SAM" id="MobiDB-lite"/>
    </source>
</evidence>
<dbReference type="Proteomes" id="UP001500483">
    <property type="component" value="Unassembled WGS sequence"/>
</dbReference>
<evidence type="ECO:0000256" key="2">
    <source>
        <dbReference type="ARBA" id="ARBA00023136"/>
    </source>
</evidence>
<feature type="transmembrane region" description="Helical" evidence="4">
    <location>
        <begin position="197"/>
        <end position="218"/>
    </location>
</feature>
<feature type="region of interest" description="Disordered" evidence="3">
    <location>
        <begin position="1"/>
        <end position="192"/>
    </location>
</feature>
<dbReference type="RefSeq" id="WP_344931169.1">
    <property type="nucleotide sequence ID" value="NZ_BAAAYK010000038.1"/>
</dbReference>
<gene>
    <name evidence="5" type="ORF">GCM10020366_64550</name>
</gene>
<feature type="compositionally biased region" description="Basic and acidic residues" evidence="3">
    <location>
        <begin position="182"/>
        <end position="192"/>
    </location>
</feature>
<accession>A0ABP6S139</accession>
<protein>
    <recommendedName>
        <fullName evidence="7">Mce-associated membrane protein</fullName>
    </recommendedName>
</protein>
<evidence type="ECO:0000256" key="4">
    <source>
        <dbReference type="SAM" id="Phobius"/>
    </source>
</evidence>
<keyword evidence="4" id="KW-1133">Transmembrane helix</keyword>
<feature type="compositionally biased region" description="Basic and acidic residues" evidence="3">
    <location>
        <begin position="147"/>
        <end position="164"/>
    </location>
</feature>
<keyword evidence="6" id="KW-1185">Reference proteome</keyword>
<keyword evidence="4" id="KW-0812">Transmembrane</keyword>
<feature type="compositionally biased region" description="Basic and acidic residues" evidence="3">
    <location>
        <begin position="59"/>
        <end position="69"/>
    </location>
</feature>
<organism evidence="5 6">
    <name type="scientific">Saccharopolyspora gregorii</name>
    <dbReference type="NCBI Taxonomy" id="33914"/>
    <lineage>
        <taxon>Bacteria</taxon>
        <taxon>Bacillati</taxon>
        <taxon>Actinomycetota</taxon>
        <taxon>Actinomycetes</taxon>
        <taxon>Pseudonocardiales</taxon>
        <taxon>Pseudonocardiaceae</taxon>
        <taxon>Saccharopolyspora</taxon>
    </lineage>
</organism>
<reference evidence="6" key="1">
    <citation type="journal article" date="2019" name="Int. J. Syst. Evol. Microbiol.">
        <title>The Global Catalogue of Microorganisms (GCM) 10K type strain sequencing project: providing services to taxonomists for standard genome sequencing and annotation.</title>
        <authorList>
            <consortium name="The Broad Institute Genomics Platform"/>
            <consortium name="The Broad Institute Genome Sequencing Center for Infectious Disease"/>
            <person name="Wu L."/>
            <person name="Ma J."/>
        </authorList>
    </citation>
    <scope>NUCLEOTIDE SEQUENCE [LARGE SCALE GENOMIC DNA]</scope>
    <source>
        <strain evidence="6">JCM 9687</strain>
    </source>
</reference>
<evidence type="ECO:0000256" key="1">
    <source>
        <dbReference type="ARBA" id="ARBA00004370"/>
    </source>
</evidence>
<evidence type="ECO:0000313" key="5">
    <source>
        <dbReference type="EMBL" id="GAA3365276.1"/>
    </source>
</evidence>
<feature type="compositionally biased region" description="Basic residues" evidence="3">
    <location>
        <begin position="1"/>
        <end position="16"/>
    </location>
</feature>